<evidence type="ECO:0000313" key="3">
    <source>
        <dbReference type="Proteomes" id="UP000765509"/>
    </source>
</evidence>
<accession>A0A9Q3E0Y5</accession>
<gene>
    <name evidence="2" type="ORF">O181_052584</name>
</gene>
<dbReference type="Proteomes" id="UP000765509">
    <property type="component" value="Unassembled WGS sequence"/>
</dbReference>
<organism evidence="2 3">
    <name type="scientific">Austropuccinia psidii MF-1</name>
    <dbReference type="NCBI Taxonomy" id="1389203"/>
    <lineage>
        <taxon>Eukaryota</taxon>
        <taxon>Fungi</taxon>
        <taxon>Dikarya</taxon>
        <taxon>Basidiomycota</taxon>
        <taxon>Pucciniomycotina</taxon>
        <taxon>Pucciniomycetes</taxon>
        <taxon>Pucciniales</taxon>
        <taxon>Sphaerophragmiaceae</taxon>
        <taxon>Austropuccinia</taxon>
    </lineage>
</organism>
<keyword evidence="3" id="KW-1185">Reference proteome</keyword>
<name>A0A9Q3E0Y5_9BASI</name>
<comment type="caution">
    <text evidence="2">The sequence shown here is derived from an EMBL/GenBank/DDBJ whole genome shotgun (WGS) entry which is preliminary data.</text>
</comment>
<dbReference type="EMBL" id="AVOT02023035">
    <property type="protein sequence ID" value="MBW0512869.1"/>
    <property type="molecule type" value="Genomic_DNA"/>
</dbReference>
<reference evidence="2" key="1">
    <citation type="submission" date="2021-03" db="EMBL/GenBank/DDBJ databases">
        <title>Draft genome sequence of rust myrtle Austropuccinia psidii MF-1, a brazilian biotype.</title>
        <authorList>
            <person name="Quecine M.C."/>
            <person name="Pachon D.M.R."/>
            <person name="Bonatelli M.L."/>
            <person name="Correr F.H."/>
            <person name="Franceschini L.M."/>
            <person name="Leite T.F."/>
            <person name="Margarido G.R.A."/>
            <person name="Almeida C.A."/>
            <person name="Ferrarezi J.A."/>
            <person name="Labate C.A."/>
        </authorList>
    </citation>
    <scope>NUCLEOTIDE SEQUENCE</scope>
    <source>
        <strain evidence="2">MF-1</strain>
    </source>
</reference>
<protein>
    <submittedName>
        <fullName evidence="2">Uncharacterized protein</fullName>
    </submittedName>
</protein>
<feature type="region of interest" description="Disordered" evidence="1">
    <location>
        <begin position="47"/>
        <end position="134"/>
    </location>
</feature>
<dbReference type="AlphaFoldDB" id="A0A9Q3E0Y5"/>
<proteinExistence type="predicted"/>
<evidence type="ECO:0000313" key="2">
    <source>
        <dbReference type="EMBL" id="MBW0512869.1"/>
    </source>
</evidence>
<sequence length="134" mass="14795">MEPTPLSNSNSAPTLTLPISTDDVSNIFATLIQSQQSLTSLKNSLKEDVDRMKVSNSTPKTNLRMKVEETCVPKNTASQKKFKLSKSEPPQATSNPQQKSYKPSPNSSSQKIRNKSPVKQNPLQMKTSDFPPAF</sequence>
<feature type="compositionally biased region" description="Polar residues" evidence="1">
    <location>
        <begin position="88"/>
        <end position="127"/>
    </location>
</feature>
<evidence type="ECO:0000256" key="1">
    <source>
        <dbReference type="SAM" id="MobiDB-lite"/>
    </source>
</evidence>